<dbReference type="STRING" id="1817822.A2826_02560"/>
<dbReference type="CDD" id="cd16393">
    <property type="entry name" value="SPO0J_N"/>
    <property type="match status" value="1"/>
</dbReference>
<evidence type="ECO:0000256" key="1">
    <source>
        <dbReference type="ARBA" id="ARBA00006295"/>
    </source>
</evidence>
<dbReference type="Proteomes" id="UP000177912">
    <property type="component" value="Unassembled WGS sequence"/>
</dbReference>
<keyword evidence="3" id="KW-0238">DNA-binding</keyword>
<gene>
    <name evidence="5" type="ORF">A2826_02560</name>
</gene>
<dbReference type="InterPro" id="IPR057240">
    <property type="entry name" value="ParB_dimer_C"/>
</dbReference>
<evidence type="ECO:0000313" key="5">
    <source>
        <dbReference type="EMBL" id="OGE81840.1"/>
    </source>
</evidence>
<proteinExistence type="inferred from homology"/>
<sequence>MKESAEDSGLSSVPNHNMVEMVPINKIVANPYQPRKTFDGQKLAELADSIKFQGIIQPLVLVKTSDGYEILVGERRYRASMIAGLKEVPAIIRGEMSDRVKLELALIENVQREDLNSIEEARAYARLSDEFNLTQEQIAKKVGKSRPAIANVMRLLNLPAQIQRAVIENKITEGHGRALLPLEHQQETQMEVFEWVLRENVTVREVENRVREIKNLPLKPYIRSSKAKQPDPEIKQVEDTLREKLGTKVRLQKTGDTGKIMIEFYSKEDLQNIIDRLSREKNGGFVV</sequence>
<dbReference type="InterPro" id="IPR041468">
    <property type="entry name" value="HTH_ParB/Spo0J"/>
</dbReference>
<evidence type="ECO:0000256" key="2">
    <source>
        <dbReference type="ARBA" id="ARBA00022829"/>
    </source>
</evidence>
<feature type="domain" description="ParB-like N-terminal" evidence="4">
    <location>
        <begin position="20"/>
        <end position="110"/>
    </location>
</feature>
<dbReference type="Gene3D" id="3.90.1530.30">
    <property type="match status" value="1"/>
</dbReference>
<comment type="similarity">
    <text evidence="1">Belongs to the ParB family.</text>
</comment>
<dbReference type="InterPro" id="IPR004437">
    <property type="entry name" value="ParB/RepB/Spo0J"/>
</dbReference>
<evidence type="ECO:0000259" key="4">
    <source>
        <dbReference type="SMART" id="SM00470"/>
    </source>
</evidence>
<comment type="caution">
    <text evidence="5">The sequence shown here is derived from an EMBL/GenBank/DDBJ whole genome shotgun (WGS) entry which is preliminary data.</text>
</comment>
<dbReference type="AlphaFoldDB" id="A0A1F5NWY5"/>
<dbReference type="FunFam" id="3.90.1530.30:FF:000001">
    <property type="entry name" value="Chromosome partitioning protein ParB"/>
    <property type="match status" value="1"/>
</dbReference>
<dbReference type="SUPFAM" id="SSF110849">
    <property type="entry name" value="ParB/Sulfiredoxin"/>
    <property type="match status" value="1"/>
</dbReference>
<keyword evidence="2" id="KW-0159">Chromosome partition</keyword>
<dbReference type="NCBIfam" id="TIGR00180">
    <property type="entry name" value="parB_part"/>
    <property type="match status" value="1"/>
</dbReference>
<name>A0A1F5NWY5_9BACT</name>
<reference evidence="5 6" key="1">
    <citation type="journal article" date="2016" name="Nat. Commun.">
        <title>Thousands of microbial genomes shed light on interconnected biogeochemical processes in an aquifer system.</title>
        <authorList>
            <person name="Anantharaman K."/>
            <person name="Brown C.T."/>
            <person name="Hug L.A."/>
            <person name="Sharon I."/>
            <person name="Castelle C.J."/>
            <person name="Probst A.J."/>
            <person name="Thomas B.C."/>
            <person name="Singh A."/>
            <person name="Wilkins M.J."/>
            <person name="Karaoz U."/>
            <person name="Brodie E.L."/>
            <person name="Williams K.H."/>
            <person name="Hubbard S.S."/>
            <person name="Banfield J.F."/>
        </authorList>
    </citation>
    <scope>NUCLEOTIDE SEQUENCE [LARGE SCALE GENOMIC DNA]</scope>
</reference>
<dbReference type="InterPro" id="IPR050336">
    <property type="entry name" value="Chromosome_partition/occlusion"/>
</dbReference>
<dbReference type="GO" id="GO:0005694">
    <property type="term" value="C:chromosome"/>
    <property type="evidence" value="ECO:0007669"/>
    <property type="project" value="TreeGrafter"/>
</dbReference>
<dbReference type="GO" id="GO:0007059">
    <property type="term" value="P:chromosome segregation"/>
    <property type="evidence" value="ECO:0007669"/>
    <property type="project" value="UniProtKB-KW"/>
</dbReference>
<dbReference type="FunFam" id="1.10.10.2830:FF:000001">
    <property type="entry name" value="Chromosome partitioning protein ParB"/>
    <property type="match status" value="1"/>
</dbReference>
<dbReference type="SMART" id="SM00470">
    <property type="entry name" value="ParB"/>
    <property type="match status" value="1"/>
</dbReference>
<accession>A0A1F5NWY5</accession>
<dbReference type="EMBL" id="MFEI01000002">
    <property type="protein sequence ID" value="OGE81840.1"/>
    <property type="molecule type" value="Genomic_DNA"/>
</dbReference>
<evidence type="ECO:0000313" key="6">
    <source>
        <dbReference type="Proteomes" id="UP000177912"/>
    </source>
</evidence>
<dbReference type="PANTHER" id="PTHR33375">
    <property type="entry name" value="CHROMOSOME-PARTITIONING PROTEIN PARB-RELATED"/>
    <property type="match status" value="1"/>
</dbReference>
<dbReference type="Pfam" id="PF17762">
    <property type="entry name" value="HTH_ParB"/>
    <property type="match status" value="1"/>
</dbReference>
<dbReference type="InterPro" id="IPR003115">
    <property type="entry name" value="ParB_N"/>
</dbReference>
<dbReference type="Pfam" id="PF23552">
    <property type="entry name" value="ParB_C"/>
    <property type="match status" value="1"/>
</dbReference>
<dbReference type="PANTHER" id="PTHR33375:SF1">
    <property type="entry name" value="CHROMOSOME-PARTITIONING PROTEIN PARB-RELATED"/>
    <property type="match status" value="1"/>
</dbReference>
<protein>
    <recommendedName>
        <fullName evidence="4">ParB-like N-terminal domain-containing protein</fullName>
    </recommendedName>
</protein>
<evidence type="ECO:0000256" key="3">
    <source>
        <dbReference type="ARBA" id="ARBA00023125"/>
    </source>
</evidence>
<organism evidence="5 6">
    <name type="scientific">Candidatus Doudnabacteria bacterium RIFCSPHIGHO2_01_FULL_43_23</name>
    <dbReference type="NCBI Taxonomy" id="1817822"/>
    <lineage>
        <taxon>Bacteria</taxon>
        <taxon>Candidatus Doudnaibacteriota</taxon>
    </lineage>
</organism>
<dbReference type="GO" id="GO:0045881">
    <property type="term" value="P:positive regulation of sporulation resulting in formation of a cellular spore"/>
    <property type="evidence" value="ECO:0007669"/>
    <property type="project" value="TreeGrafter"/>
</dbReference>
<dbReference type="Pfam" id="PF02195">
    <property type="entry name" value="ParB_N"/>
    <property type="match status" value="1"/>
</dbReference>
<dbReference type="SUPFAM" id="SSF109709">
    <property type="entry name" value="KorB DNA-binding domain-like"/>
    <property type="match status" value="1"/>
</dbReference>
<dbReference type="InterPro" id="IPR036086">
    <property type="entry name" value="ParB/Sulfiredoxin_sf"/>
</dbReference>
<dbReference type="GO" id="GO:0003677">
    <property type="term" value="F:DNA binding"/>
    <property type="evidence" value="ECO:0007669"/>
    <property type="project" value="UniProtKB-KW"/>
</dbReference>
<dbReference type="Gene3D" id="1.10.10.2830">
    <property type="match status" value="1"/>
</dbReference>